<dbReference type="EMBL" id="JAPEUY010000013">
    <property type="protein sequence ID" value="KAJ4367191.1"/>
    <property type="molecule type" value="Genomic_DNA"/>
</dbReference>
<evidence type="ECO:0000313" key="3">
    <source>
        <dbReference type="Proteomes" id="UP001140560"/>
    </source>
</evidence>
<dbReference type="AlphaFoldDB" id="A0A9W9CKG8"/>
<dbReference type="Proteomes" id="UP001140560">
    <property type="component" value="Unassembled WGS sequence"/>
</dbReference>
<evidence type="ECO:0008006" key="4">
    <source>
        <dbReference type="Google" id="ProtNLM"/>
    </source>
</evidence>
<evidence type="ECO:0000256" key="1">
    <source>
        <dbReference type="SAM" id="MobiDB-lite"/>
    </source>
</evidence>
<name>A0A9W9CKG8_9PLEO</name>
<evidence type="ECO:0000313" key="2">
    <source>
        <dbReference type="EMBL" id="KAJ4367191.1"/>
    </source>
</evidence>
<feature type="compositionally biased region" description="Polar residues" evidence="1">
    <location>
        <begin position="570"/>
        <end position="579"/>
    </location>
</feature>
<accession>A0A9W9CKG8</accession>
<dbReference type="GO" id="GO:0005740">
    <property type="term" value="C:mitochondrial envelope"/>
    <property type="evidence" value="ECO:0007669"/>
    <property type="project" value="TreeGrafter"/>
</dbReference>
<gene>
    <name evidence="2" type="ORF">N0V83_007721</name>
</gene>
<dbReference type="PANTHER" id="PTHR31014:SF0">
    <property type="entry name" value="MITOCHONDRIAL TRANSLATION SYSTEM COMPONENT PET127-RELATED"/>
    <property type="match status" value="1"/>
</dbReference>
<feature type="compositionally biased region" description="Acidic residues" evidence="1">
    <location>
        <begin position="552"/>
        <end position="569"/>
    </location>
</feature>
<protein>
    <recommendedName>
        <fullName evidence="4">Pet127-domain-containing protein</fullName>
    </recommendedName>
</protein>
<feature type="region of interest" description="Disordered" evidence="1">
    <location>
        <begin position="1"/>
        <end position="99"/>
    </location>
</feature>
<feature type="compositionally biased region" description="Basic residues" evidence="1">
    <location>
        <begin position="11"/>
        <end position="23"/>
    </location>
</feature>
<dbReference type="GO" id="GO:0000964">
    <property type="term" value="P:mitochondrial RNA 5'-end processing"/>
    <property type="evidence" value="ECO:0007669"/>
    <property type="project" value="TreeGrafter"/>
</dbReference>
<dbReference type="Pfam" id="PF08634">
    <property type="entry name" value="Pet127"/>
    <property type="match status" value="1"/>
</dbReference>
<reference evidence="2" key="1">
    <citation type="submission" date="2022-10" db="EMBL/GenBank/DDBJ databases">
        <title>Tapping the CABI collections for fungal endophytes: first genome assemblies for Collariella, Neodidymelliopsis, Ascochyta clinopodiicola, Didymella pomorum, Didymosphaeria variabile, Neocosmospora piperis and Neocucurbitaria cava.</title>
        <authorList>
            <person name="Hill R."/>
        </authorList>
    </citation>
    <scope>NUCLEOTIDE SEQUENCE</scope>
    <source>
        <strain evidence="2">IMI 356814</strain>
    </source>
</reference>
<dbReference type="InterPro" id="IPR013943">
    <property type="entry name" value="Pet127"/>
</dbReference>
<organism evidence="2 3">
    <name type="scientific">Neocucurbitaria cava</name>
    <dbReference type="NCBI Taxonomy" id="798079"/>
    <lineage>
        <taxon>Eukaryota</taxon>
        <taxon>Fungi</taxon>
        <taxon>Dikarya</taxon>
        <taxon>Ascomycota</taxon>
        <taxon>Pezizomycotina</taxon>
        <taxon>Dothideomycetes</taxon>
        <taxon>Pleosporomycetidae</taxon>
        <taxon>Pleosporales</taxon>
        <taxon>Pleosporineae</taxon>
        <taxon>Cucurbitariaceae</taxon>
        <taxon>Neocucurbitaria</taxon>
    </lineage>
</organism>
<feature type="compositionally biased region" description="Polar residues" evidence="1">
    <location>
        <begin position="1"/>
        <end position="10"/>
    </location>
</feature>
<feature type="region of interest" description="Disordered" evidence="1">
    <location>
        <begin position="696"/>
        <end position="720"/>
    </location>
</feature>
<keyword evidence="3" id="KW-1185">Reference proteome</keyword>
<dbReference type="PANTHER" id="PTHR31014">
    <property type="entry name" value="MITOCHONDRIAL TRANSLATION SYSTEM COMPONENT PET127-RELATED"/>
    <property type="match status" value="1"/>
</dbReference>
<dbReference type="OrthoDB" id="10249045at2759"/>
<feature type="region of interest" description="Disordered" evidence="1">
    <location>
        <begin position="537"/>
        <end position="597"/>
    </location>
</feature>
<sequence length="720" mass="81845">MAYASTALQKRSSKAPKARVRKHQSADAKVPRVQAKPPGPRDAPEQVEEVDRGEIEDTQGTQGDENVEAEKPRSLKEALLGGKKKRKPRGTTDPSPEKLDISILYPEDLKFEPVQVDKPPVPMLAYGLDRVLFNPGVYRLQDPRSRVYNFDPYLEKIMPVSEFDFDSLSEYKTSSKDEELLAITKRIGSKITGSTSSMSGILQHFHYLLSNFRKLNHDMLSREYPDPSNKFSKLTLGPSAVFLRHKDGVYAIDADKTYDSPNIMSWLGHSLEKLLTTERGEFERFRRSNSEQPPSEDDSSRCYHYSKQGNLLMRSQLDAYDPRLPGTGIFDLKTRAVVSIRMNHKEYEEGAGYQLRKARGQWESFEREFYDMSRATLLKYSLQVRMGRMDGIFIAYHNIERIFGFQYLSLPDMDAVLHGQPDTCLGDQEFKLSIGLVDELLTRATTQFPNTVSSPPTLNYIKADIAKSIRLHFDAREAKTPFMYIFAEPVTEEQADQIQSAGDAVQKEFARTVVGVGKDDPKLQAAWQDIQEEVNEQVNEDNNAMSRKDAKEEETEPEQEAVTDADESSTENASNQETATDALDDSEPSQSADAPLMGWTLTVRSKVNGDYVARPKDLEKDDEWKLEYHLQDIPQDTRWKLYNAVKERRRKLIGPDEDEANIRLKIYRNLIQRYSDKGREWRKKQDEIDEARGVHVFKPLGPGSDAGASISGNVGDEIAQ</sequence>
<proteinExistence type="predicted"/>
<comment type="caution">
    <text evidence="2">The sequence shown here is derived from an EMBL/GenBank/DDBJ whole genome shotgun (WGS) entry which is preliminary data.</text>
</comment>